<evidence type="ECO:0000313" key="1">
    <source>
        <dbReference type="EMBL" id="KAJ7421810.1"/>
    </source>
</evidence>
<reference evidence="1" key="1">
    <citation type="submission" date="2019-10" db="EMBL/GenBank/DDBJ databases">
        <authorList>
            <person name="Soares A.E.R."/>
            <person name="Aleixo A."/>
            <person name="Schneider P."/>
            <person name="Miyaki C.Y."/>
            <person name="Schneider M.P."/>
            <person name="Mello C."/>
            <person name="Vasconcelos A.T.R."/>
        </authorList>
    </citation>
    <scope>NUCLEOTIDE SEQUENCE</scope>
    <source>
        <tissue evidence="1">Muscle</tissue>
    </source>
</reference>
<name>A0ABQ9DLF1_9PASS</name>
<comment type="caution">
    <text evidence="1">The sequence shown here is derived from an EMBL/GenBank/DDBJ whole genome shotgun (WGS) entry which is preliminary data.</text>
</comment>
<keyword evidence="2" id="KW-1185">Reference proteome</keyword>
<dbReference type="EMBL" id="WHWB01033118">
    <property type="protein sequence ID" value="KAJ7421810.1"/>
    <property type="molecule type" value="Genomic_DNA"/>
</dbReference>
<accession>A0ABQ9DLF1</accession>
<dbReference type="Proteomes" id="UP001145742">
    <property type="component" value="Unassembled WGS sequence"/>
</dbReference>
<evidence type="ECO:0000313" key="2">
    <source>
        <dbReference type="Proteomes" id="UP001145742"/>
    </source>
</evidence>
<proteinExistence type="predicted"/>
<gene>
    <name evidence="1" type="ORF">WISP_40992</name>
</gene>
<organism evidence="1 2">
    <name type="scientific">Willisornis vidua</name>
    <name type="common">Xingu scale-backed antbird</name>
    <dbReference type="NCBI Taxonomy" id="1566151"/>
    <lineage>
        <taxon>Eukaryota</taxon>
        <taxon>Metazoa</taxon>
        <taxon>Chordata</taxon>
        <taxon>Craniata</taxon>
        <taxon>Vertebrata</taxon>
        <taxon>Euteleostomi</taxon>
        <taxon>Archelosauria</taxon>
        <taxon>Archosauria</taxon>
        <taxon>Dinosauria</taxon>
        <taxon>Saurischia</taxon>
        <taxon>Theropoda</taxon>
        <taxon>Coelurosauria</taxon>
        <taxon>Aves</taxon>
        <taxon>Neognathae</taxon>
        <taxon>Neoaves</taxon>
        <taxon>Telluraves</taxon>
        <taxon>Australaves</taxon>
        <taxon>Passeriformes</taxon>
        <taxon>Thamnophilidae</taxon>
        <taxon>Willisornis</taxon>
    </lineage>
</organism>
<protein>
    <submittedName>
        <fullName evidence="1">Uncharacterized protein</fullName>
    </submittedName>
</protein>
<sequence>MGLSHSALHWGSLTLNIVCGFGHCNIRYKKDLKLLESVKRSVTKMVKDLEGKPYEEKLSSFDLFSLERRRDLSAVSNFFVRGRGRADTDLFSVVTSDRIQGNGLKLCQERFMYGDRKRFFTRTVAGRWSRLSKEMVTAPSLKEFKKCLENTLRHMV</sequence>